<keyword evidence="3" id="KW-1185">Reference proteome</keyword>
<proteinExistence type="predicted"/>
<dbReference type="Proteomes" id="UP000011223">
    <property type="component" value="Unassembled WGS sequence"/>
</dbReference>
<dbReference type="EMBL" id="ANFM02000018">
    <property type="protein sequence ID" value="EOD79634.1"/>
    <property type="molecule type" value="Genomic_DNA"/>
</dbReference>
<dbReference type="SUPFAM" id="SSF159594">
    <property type="entry name" value="XCC0632-like"/>
    <property type="match status" value="1"/>
</dbReference>
<evidence type="ECO:0000313" key="3">
    <source>
        <dbReference type="Proteomes" id="UP000011223"/>
    </source>
</evidence>
<dbReference type="AlphaFoldDB" id="R1GUB2"/>
<dbReference type="eggNOG" id="COG3009">
    <property type="taxonomic scope" value="Bacteria"/>
</dbReference>
<evidence type="ECO:0000313" key="2">
    <source>
        <dbReference type="EMBL" id="EOD79634.1"/>
    </source>
</evidence>
<reference evidence="2 3" key="1">
    <citation type="journal article" date="2014" name="PLoS ONE">
        <title>Grimontia indica AK16(T), sp. nov., Isolated from a Seawater Sample Reports the Presence of Pathogenic Genes Similar to Vibrio Genus.</title>
        <authorList>
            <person name="Singh A."/>
            <person name="Vaidya B."/>
            <person name="Khatri I."/>
            <person name="Srinivas T.N."/>
            <person name="Subramanian S."/>
            <person name="Korpole S."/>
            <person name="Pinnaka A.K."/>
        </authorList>
    </citation>
    <scope>NUCLEOTIDE SEQUENCE [LARGE SCALE GENOMIC DNA]</scope>
    <source>
        <strain evidence="2 3">AK16</strain>
    </source>
</reference>
<dbReference type="Gene3D" id="3.40.50.10610">
    <property type="entry name" value="ABC-type transport auxiliary lipoprotein component"/>
    <property type="match status" value="1"/>
</dbReference>
<dbReference type="Pfam" id="PF03886">
    <property type="entry name" value="ABC_trans_aux"/>
    <property type="match status" value="1"/>
</dbReference>
<gene>
    <name evidence="2" type="ORF">D515_01428</name>
</gene>
<comment type="caution">
    <text evidence="2">The sequence shown here is derived from an EMBL/GenBank/DDBJ whole genome shotgun (WGS) entry which is preliminary data.</text>
</comment>
<dbReference type="InterPro" id="IPR005586">
    <property type="entry name" value="ABC_trans_aux"/>
</dbReference>
<organism evidence="2 3">
    <name type="scientific">Grimontia indica</name>
    <dbReference type="NCBI Taxonomy" id="1056512"/>
    <lineage>
        <taxon>Bacteria</taxon>
        <taxon>Pseudomonadati</taxon>
        <taxon>Pseudomonadota</taxon>
        <taxon>Gammaproteobacteria</taxon>
        <taxon>Vibrionales</taxon>
        <taxon>Vibrionaceae</taxon>
        <taxon>Grimontia</taxon>
    </lineage>
</organism>
<feature type="domain" description="ABC-type transport auxiliary lipoprotein component" evidence="1">
    <location>
        <begin position="4"/>
        <end position="146"/>
    </location>
</feature>
<accession>R1GUB2</accession>
<protein>
    <recommendedName>
        <fullName evidence="1">ABC-type transport auxiliary lipoprotein component domain-containing protein</fullName>
    </recommendedName>
</protein>
<evidence type="ECO:0000259" key="1">
    <source>
        <dbReference type="Pfam" id="PF03886"/>
    </source>
</evidence>
<sequence length="155" mass="17186">MLRKEQPILLIQPVKVAGYLAGEGIAYQTSPSEIVIAQNNLWAESLSQQLTERLVNQLRKPKANYWPMYPNASLSSGKMPRLQLNISRFDGDYQGNATVAGDWMLVDGNGDIVQSQTFFAQSPLEHEGYQALVNALSKTLDKVIDALGFDLSKTK</sequence>
<name>R1GUB2_9GAMM</name>